<evidence type="ECO:0000313" key="3">
    <source>
        <dbReference type="Proteomes" id="UP000002320"/>
    </source>
</evidence>
<reference evidence="1" key="1">
    <citation type="submission" date="2007-03" db="EMBL/GenBank/DDBJ databases">
        <title>Annotation of Culex pipiens quinquefasciatus.</title>
        <authorList>
            <consortium name="The Broad Institute Genome Sequencing Platform"/>
            <person name="Atkinson P.W."/>
            <person name="Hemingway J."/>
            <person name="Christensen B.M."/>
            <person name="Higgs S."/>
            <person name="Kodira C."/>
            <person name="Hannick L."/>
            <person name="Megy K."/>
            <person name="O'Leary S."/>
            <person name="Pearson M."/>
            <person name="Haas B.J."/>
            <person name="Mauceli E."/>
            <person name="Wortman J.R."/>
            <person name="Lee N.H."/>
            <person name="Guigo R."/>
            <person name="Stanke M."/>
            <person name="Alvarado L."/>
            <person name="Amedeo P."/>
            <person name="Antoine C.H."/>
            <person name="Arensburger P."/>
            <person name="Bidwell S.L."/>
            <person name="Crawford M."/>
            <person name="Camaro F."/>
            <person name="Devon K."/>
            <person name="Engels R."/>
            <person name="Hammond M."/>
            <person name="Howarth C."/>
            <person name="Koehrsen M."/>
            <person name="Lawson D."/>
            <person name="Montgomery P."/>
            <person name="Nene V."/>
            <person name="Nusbaum C."/>
            <person name="Puiu D."/>
            <person name="Romero-Severson J."/>
            <person name="Severson D.W."/>
            <person name="Shumway M."/>
            <person name="Sisk P."/>
            <person name="Stolte C."/>
            <person name="Zeng Q."/>
            <person name="Eisenstadt E."/>
            <person name="Fraser-Liggett C."/>
            <person name="Strausberg R."/>
            <person name="Galagan J."/>
            <person name="Birren B."/>
            <person name="Collins F.H."/>
        </authorList>
    </citation>
    <scope>NUCLEOTIDE SEQUENCE [LARGE SCALE GENOMIC DNA]</scope>
    <source>
        <strain evidence="1">JHB</strain>
    </source>
</reference>
<dbReference type="Proteomes" id="UP000002320">
    <property type="component" value="Unassembled WGS sequence"/>
</dbReference>
<dbReference type="EMBL" id="DS232039">
    <property type="protein sequence ID" value="EDS32802.1"/>
    <property type="molecule type" value="Genomic_DNA"/>
</dbReference>
<keyword evidence="3" id="KW-1185">Reference proteome</keyword>
<reference evidence="2" key="2">
    <citation type="submission" date="2020-05" db="UniProtKB">
        <authorList>
            <consortium name="EnsemblMetazoa"/>
        </authorList>
    </citation>
    <scope>IDENTIFICATION</scope>
    <source>
        <strain evidence="2">JHB</strain>
    </source>
</reference>
<protein>
    <submittedName>
        <fullName evidence="1 2">Uncharacterized protein</fullName>
    </submittedName>
</protein>
<sequence length="636" mass="72124">MAYLPAVMAGTAIANLLGGAGKNEDVGRLDSKVDANQREQSQFNYKMAEMVSGQGQQLKTMKLNTDRISSLTDKLSDRQKEAFLQLGRVQSDTSGLRRDQDRFGTRLDQFQSDQSSFNTDIARKEAGLEVGLRMFSEQQRSFNDESKLETAGMQKRLGEHATGLEVMKSRADGLQHDQDRIGLDVARAHGRVDKFQTDQNSWNLDYAERSARMEVQQRMTNEQQGLFNTELHSRTVAMQDKLGDTVMRVELAHGRADHLQRGHDELSLSLRQTNQRVDQFNSDQNQRYQLLSASTVRNEERQLGFMNNQTSLNEKLLNRTDALTDKYFATEGKLDLMNHRADSLQDGQAKIADDLKQEKQIHEARLRDQFKHNETLSNNYTRVEERQNCFISDQKSRNEQITNQTENIRDKLGKTSHNVDFVNFRVDTLQAAQQKLDNEQKDMDKRLHVVEHCSDGFRDEQKQMNEMLKNLLAAVTEIGARMKTMESRLDFLQAGYERVNAMCIKFEASGGSFGKGPDEDAAKGLTKCEQDVGQSLKLRPVQVVRSCAYKSGHQGLAAATALQKVPTFFYKMAGTASMLYSTKWRLEEYNFCSSGSSSAGRAMQQENRLENRLEAGAVRSFRRDAGMTAGHEDRAV</sequence>
<dbReference type="InParanoid" id="B0WQD1"/>
<dbReference type="VEuPathDB" id="VectorBase:CPIJ009609"/>
<evidence type="ECO:0000313" key="1">
    <source>
        <dbReference type="EMBL" id="EDS32802.1"/>
    </source>
</evidence>
<accession>B0WQD1</accession>
<name>B0WQD1_CULQU</name>
<dbReference type="KEGG" id="cqu:CpipJ_CPIJ009609"/>
<dbReference type="HOGENOM" id="CLU_430389_0_0_1"/>
<proteinExistence type="predicted"/>
<dbReference type="AlphaFoldDB" id="B0WQD1"/>
<evidence type="ECO:0000313" key="2">
    <source>
        <dbReference type="EnsemblMetazoa" id="CPIJ009609-PA"/>
    </source>
</evidence>
<gene>
    <name evidence="2" type="primary">6041689</name>
    <name evidence="1" type="ORF">CpipJ_CPIJ009609</name>
</gene>
<dbReference type="EnsemblMetazoa" id="CPIJ009609-RA">
    <property type="protein sequence ID" value="CPIJ009609-PA"/>
    <property type="gene ID" value="CPIJ009609"/>
</dbReference>
<organism>
    <name type="scientific">Culex quinquefasciatus</name>
    <name type="common">Southern house mosquito</name>
    <name type="synonym">Culex pungens</name>
    <dbReference type="NCBI Taxonomy" id="7176"/>
    <lineage>
        <taxon>Eukaryota</taxon>
        <taxon>Metazoa</taxon>
        <taxon>Ecdysozoa</taxon>
        <taxon>Arthropoda</taxon>
        <taxon>Hexapoda</taxon>
        <taxon>Insecta</taxon>
        <taxon>Pterygota</taxon>
        <taxon>Neoptera</taxon>
        <taxon>Endopterygota</taxon>
        <taxon>Diptera</taxon>
        <taxon>Nematocera</taxon>
        <taxon>Culicoidea</taxon>
        <taxon>Culicidae</taxon>
        <taxon>Culicinae</taxon>
        <taxon>Culicini</taxon>
        <taxon>Culex</taxon>
        <taxon>Culex</taxon>
    </lineage>
</organism>